<comment type="caution">
    <text evidence="1">The sequence shown here is derived from an EMBL/GenBank/DDBJ whole genome shotgun (WGS) entry which is preliminary data.</text>
</comment>
<dbReference type="RefSeq" id="WP_067399385.1">
    <property type="nucleotide sequence ID" value="NZ_LZEY01000004.1"/>
</dbReference>
<gene>
    <name evidence="1" type="ORF">AYY18_14710</name>
</gene>
<evidence type="ECO:0000313" key="1">
    <source>
        <dbReference type="EMBL" id="OBU12722.1"/>
    </source>
</evidence>
<sequence>MNVENDVLNEIRELVNQNFRQYYGISEARAMDNTVCFSITNDLFSVVLFVDASYSIDMVFSLSDNNSVISIHPGIPLNNRVTIYKDKKSATFFFTVAFGGIKNSVKRDC</sequence>
<dbReference type="Proteomes" id="UP000092377">
    <property type="component" value="Unassembled WGS sequence"/>
</dbReference>
<reference evidence="2" key="1">
    <citation type="submission" date="2016-06" db="EMBL/GenBank/DDBJ databases">
        <authorList>
            <person name="Butler K."/>
        </authorList>
    </citation>
    <scope>NUCLEOTIDE SEQUENCE [LARGE SCALE GENOMIC DNA]</scope>
    <source>
        <strain evidence="2">GCSL-Mp20</strain>
    </source>
</reference>
<evidence type="ECO:0000313" key="2">
    <source>
        <dbReference type="Proteomes" id="UP000092377"/>
    </source>
</evidence>
<accession>A0A1B8HSN3</accession>
<keyword evidence="2" id="KW-1185">Reference proteome</keyword>
<proteinExistence type="predicted"/>
<name>A0A1B8HSN3_9GAMM</name>
<dbReference type="EMBL" id="LZEY01000004">
    <property type="protein sequence ID" value="OBU12722.1"/>
    <property type="molecule type" value="Genomic_DNA"/>
</dbReference>
<organism evidence="1 2">
    <name type="scientific">Morganella psychrotolerans</name>
    <dbReference type="NCBI Taxonomy" id="368603"/>
    <lineage>
        <taxon>Bacteria</taxon>
        <taxon>Pseudomonadati</taxon>
        <taxon>Pseudomonadota</taxon>
        <taxon>Gammaproteobacteria</taxon>
        <taxon>Enterobacterales</taxon>
        <taxon>Morganellaceae</taxon>
        <taxon>Morganella</taxon>
    </lineage>
</organism>
<dbReference type="AlphaFoldDB" id="A0A1B8HSN3"/>
<protein>
    <submittedName>
        <fullName evidence="1">Uncharacterized protein</fullName>
    </submittedName>
</protein>